<proteinExistence type="predicted"/>
<feature type="transmembrane region" description="Helical" evidence="7">
    <location>
        <begin position="21"/>
        <end position="40"/>
    </location>
</feature>
<keyword evidence="4" id="KW-0808">Transferase</keyword>
<dbReference type="InterPro" id="IPR003018">
    <property type="entry name" value="GAF"/>
</dbReference>
<dbReference type="Pfam" id="PF01590">
    <property type="entry name" value="GAF"/>
    <property type="match status" value="1"/>
</dbReference>
<dbReference type="Pfam" id="PF02518">
    <property type="entry name" value="HATPase_c"/>
    <property type="match status" value="1"/>
</dbReference>
<keyword evidence="7" id="KW-1133">Transmembrane helix</keyword>
<dbReference type="InterPro" id="IPR003661">
    <property type="entry name" value="HisK_dim/P_dom"/>
</dbReference>
<dbReference type="FunFam" id="3.30.565.10:FF:000006">
    <property type="entry name" value="Sensor histidine kinase WalK"/>
    <property type="match status" value="1"/>
</dbReference>
<dbReference type="InterPro" id="IPR050736">
    <property type="entry name" value="Sensor_HK_Regulatory"/>
</dbReference>
<evidence type="ECO:0000256" key="4">
    <source>
        <dbReference type="ARBA" id="ARBA00022679"/>
    </source>
</evidence>
<dbReference type="CDD" id="cd00082">
    <property type="entry name" value="HisKA"/>
    <property type="match status" value="1"/>
</dbReference>
<feature type="transmembrane region" description="Helical" evidence="7">
    <location>
        <begin position="52"/>
        <end position="72"/>
    </location>
</feature>
<dbReference type="InterPro" id="IPR003594">
    <property type="entry name" value="HATPase_dom"/>
</dbReference>
<dbReference type="GO" id="GO:0000155">
    <property type="term" value="F:phosphorelay sensor kinase activity"/>
    <property type="evidence" value="ECO:0007669"/>
    <property type="project" value="InterPro"/>
</dbReference>
<keyword evidence="5" id="KW-0418">Kinase</keyword>
<dbReference type="RefSeq" id="WP_220194159.1">
    <property type="nucleotide sequence ID" value="NZ_BNJF01000001.1"/>
</dbReference>
<evidence type="ECO:0000313" key="9">
    <source>
        <dbReference type="EMBL" id="GHO44788.1"/>
    </source>
</evidence>
<feature type="domain" description="Histidine kinase" evidence="8">
    <location>
        <begin position="475"/>
        <end position="700"/>
    </location>
</feature>
<comment type="caution">
    <text evidence="9">The sequence shown here is derived from an EMBL/GenBank/DDBJ whole genome shotgun (WGS) entry which is preliminary data.</text>
</comment>
<dbReference type="EMBL" id="BNJF01000001">
    <property type="protein sequence ID" value="GHO44788.1"/>
    <property type="molecule type" value="Genomic_DNA"/>
</dbReference>
<keyword evidence="3" id="KW-0597">Phosphoprotein</keyword>
<evidence type="ECO:0000256" key="6">
    <source>
        <dbReference type="ARBA" id="ARBA00023012"/>
    </source>
</evidence>
<reference evidence="9" key="1">
    <citation type="submission" date="2020-10" db="EMBL/GenBank/DDBJ databases">
        <title>Taxonomic study of unclassified bacteria belonging to the class Ktedonobacteria.</title>
        <authorList>
            <person name="Yabe S."/>
            <person name="Wang C.M."/>
            <person name="Zheng Y."/>
            <person name="Sakai Y."/>
            <person name="Cavaletti L."/>
            <person name="Monciardini P."/>
            <person name="Donadio S."/>
        </authorList>
    </citation>
    <scope>NUCLEOTIDE SEQUENCE</scope>
    <source>
        <strain evidence="9">SOSP1-1</strain>
    </source>
</reference>
<keyword evidence="6" id="KW-0902">Two-component regulatory system</keyword>
<evidence type="ECO:0000256" key="5">
    <source>
        <dbReference type="ARBA" id="ARBA00022777"/>
    </source>
</evidence>
<dbReference type="InterPro" id="IPR005467">
    <property type="entry name" value="His_kinase_dom"/>
</dbReference>
<dbReference type="PRINTS" id="PR00344">
    <property type="entry name" value="BCTRLSENSOR"/>
</dbReference>
<dbReference type="SUPFAM" id="SSF55874">
    <property type="entry name" value="ATPase domain of HSP90 chaperone/DNA topoisomerase II/histidine kinase"/>
    <property type="match status" value="1"/>
</dbReference>
<dbReference type="InterPro" id="IPR029016">
    <property type="entry name" value="GAF-like_dom_sf"/>
</dbReference>
<gene>
    <name evidence="9" type="ORF">KSX_29510</name>
</gene>
<evidence type="ECO:0000259" key="8">
    <source>
        <dbReference type="PROSITE" id="PS50109"/>
    </source>
</evidence>
<dbReference type="SMART" id="SM00387">
    <property type="entry name" value="HATPase_c"/>
    <property type="match status" value="1"/>
</dbReference>
<evidence type="ECO:0000256" key="1">
    <source>
        <dbReference type="ARBA" id="ARBA00000085"/>
    </source>
</evidence>
<dbReference type="PROSITE" id="PS50109">
    <property type="entry name" value="HIS_KIN"/>
    <property type="match status" value="1"/>
</dbReference>
<dbReference type="EC" id="2.7.13.3" evidence="2"/>
<dbReference type="SUPFAM" id="SSF47384">
    <property type="entry name" value="Homodimeric domain of signal transducing histidine kinase"/>
    <property type="match status" value="1"/>
</dbReference>
<name>A0A8J3MSN1_9CHLR</name>
<evidence type="ECO:0000256" key="3">
    <source>
        <dbReference type="ARBA" id="ARBA00022553"/>
    </source>
</evidence>
<protein>
    <recommendedName>
        <fullName evidence="2">histidine kinase</fullName>
        <ecNumber evidence="2">2.7.13.3</ecNumber>
    </recommendedName>
</protein>
<keyword evidence="7" id="KW-0472">Membrane</keyword>
<dbReference type="SMART" id="SM00388">
    <property type="entry name" value="HisKA"/>
    <property type="match status" value="1"/>
</dbReference>
<dbReference type="SUPFAM" id="SSF55781">
    <property type="entry name" value="GAF domain-like"/>
    <property type="match status" value="2"/>
</dbReference>
<dbReference type="InterPro" id="IPR004358">
    <property type="entry name" value="Sig_transdc_His_kin-like_C"/>
</dbReference>
<dbReference type="InterPro" id="IPR036890">
    <property type="entry name" value="HATPase_C_sf"/>
</dbReference>
<dbReference type="PANTHER" id="PTHR43711">
    <property type="entry name" value="TWO-COMPONENT HISTIDINE KINASE"/>
    <property type="match status" value="1"/>
</dbReference>
<dbReference type="PANTHER" id="PTHR43711:SF31">
    <property type="entry name" value="HISTIDINE KINASE"/>
    <property type="match status" value="1"/>
</dbReference>
<organism evidence="9 10">
    <name type="scientific">Ktedonospora formicarum</name>
    <dbReference type="NCBI Taxonomy" id="2778364"/>
    <lineage>
        <taxon>Bacteria</taxon>
        <taxon>Bacillati</taxon>
        <taxon>Chloroflexota</taxon>
        <taxon>Ktedonobacteria</taxon>
        <taxon>Ktedonobacterales</taxon>
        <taxon>Ktedonobacteraceae</taxon>
        <taxon>Ktedonospora</taxon>
    </lineage>
</organism>
<dbReference type="AlphaFoldDB" id="A0A8J3MSN1"/>
<dbReference type="Pfam" id="PF00512">
    <property type="entry name" value="HisKA"/>
    <property type="match status" value="1"/>
</dbReference>
<dbReference type="Gene3D" id="3.30.565.10">
    <property type="entry name" value="Histidine kinase-like ATPase, C-terminal domain"/>
    <property type="match status" value="1"/>
</dbReference>
<dbReference type="InterPro" id="IPR036097">
    <property type="entry name" value="HisK_dim/P_sf"/>
</dbReference>
<dbReference type="Proteomes" id="UP000612362">
    <property type="component" value="Unassembled WGS sequence"/>
</dbReference>
<accession>A0A8J3MSN1</accession>
<dbReference type="Gene3D" id="3.30.450.40">
    <property type="match status" value="2"/>
</dbReference>
<comment type="catalytic activity">
    <reaction evidence="1">
        <text>ATP + protein L-histidine = ADP + protein N-phospho-L-histidine.</text>
        <dbReference type="EC" id="2.7.13.3"/>
    </reaction>
</comment>
<evidence type="ECO:0000256" key="2">
    <source>
        <dbReference type="ARBA" id="ARBA00012438"/>
    </source>
</evidence>
<dbReference type="SMART" id="SM00065">
    <property type="entry name" value="GAF"/>
    <property type="match status" value="2"/>
</dbReference>
<evidence type="ECO:0000313" key="10">
    <source>
        <dbReference type="Proteomes" id="UP000612362"/>
    </source>
</evidence>
<evidence type="ECO:0000256" key="7">
    <source>
        <dbReference type="SAM" id="Phobius"/>
    </source>
</evidence>
<keyword evidence="10" id="KW-1185">Reference proteome</keyword>
<dbReference type="Gene3D" id="1.10.287.130">
    <property type="match status" value="1"/>
</dbReference>
<keyword evidence="7" id="KW-0812">Transmembrane</keyword>
<sequence>MQSQSARTQLQITQSVRMRRWYIAITMLLYMCGIFFVALATYRELVLGDHTFVVLAILVVLLVILCLVHAILTLRRNLRFVQAYAQQEHETHLLGVLLNQLADILECEHLRVQATRTLISTLGYDVATLFLLEQAAGTSQPLLVNVASSTTEAESWRFWGANELTAICLSGQETTLNWSKRHIGEIAEFDFWWQRQQGSIISFFPLIYHGRKIGALGVARHTQEGLNASDISLLRLYAEQLAALLEHAHLYEESREREAFSHAIANIATRLNAATIEPVELSQLICEEGGHALKADYTILYLPDEQDENLQPLTHWSRDMDQRESYIHWPAISLDEPDGQAFYDLQPRLLTLNGTKPLSSSETTHMIGSLIEGDNTWNVRHGPTLRETLWQCGGRSAILTPMMSEGDPIALLIFVREQTARHDWRAFSVFDLPHAQDFGEQAAVAFTNARLYEQLRTAHRRLQELDQMKDQFMGTASHELRTPLTAVQGYIELLSQYDDILPSDERRDFLEKARRGCDELAMLLSNVMDASRLERDVAVRAALLKPVSLKETIENVVLMIEPNLTKERRTLQVEVAEDLSVRADPMRLRQVLMNICANALKYSKPQTPLAIIASAQQEPASMVTIRVKDQGKGIAPEDQERIFQRFFRLEVDVNSPVRGSGLGLYISKRLIEAMGGKIWIESRGIEGEGSTFAIQLPMAG</sequence>